<feature type="domain" description="MacB-like periplasmic core" evidence="8">
    <location>
        <begin position="96"/>
        <end position="314"/>
    </location>
</feature>
<dbReference type="InterPro" id="IPR047699">
    <property type="entry name" value="Permease_put_prefix"/>
</dbReference>
<comment type="caution">
    <text evidence="9">The sequence shown here is derived from an EMBL/GenBank/DDBJ whole genome shotgun (WGS) entry which is preliminary data.</text>
</comment>
<evidence type="ECO:0000256" key="2">
    <source>
        <dbReference type="ARBA" id="ARBA00022475"/>
    </source>
</evidence>
<protein>
    <submittedName>
        <fullName evidence="9">ABC transporter permease</fullName>
    </submittedName>
</protein>
<proteinExistence type="predicted"/>
<sequence>MKALPSPKKLLKFLKWFCKPEYHPDIEGDLLELYERKREKHGEEKARWALLKEIILLMRPGIIRSLKNSQTLNHNGMYQNYLKVACRNLFRQKRYTVINIGGLAIGIACFVAIFLYVTHELSYDRHFDNIDRIYRVYTHEKSGEEYLGSAYYATIPLPLAEAMMTEFPEITHLTSMEEHDVLLGNERHHYLENGLWVDTRFFDVFSFRFLQGNPSTALSHPESIVLTRSLASKLFGNDDPIGKNLTRQIRQDIKVFTVSGIIEDPPANTTFRFSFLAPLQSHIYYRNSWDTSNAHTFLVLSKGATAEAIASKMPDLLKKYQKESLWTNYHQEAYLLQPFREYHLENQVNNDIGLKGNPRLVSTFSVIAVLVLLLACINYMNLAIARSMNRAREVGLRKAIGAVRRQLIWQFLGESILLSFVALLVAFLLLAIFLPVFAGLIERPIEVDLFENRLLLPGLGLLVLTVGLLSGSYPAFFISGLRPVQVLKGKLTNISMGRRFQRILITGQYAVSIVMIICSLVIYAQFHFMQQREIGYDREHIITMRLHDFPSLEKYRVMKSTWSNNPNIIQVTASGHLPTNITSNSVINYEEGNTDNPLVIYRTNITDDFLAVYGIELVAGKDVSPASADAKNTLLLNEKACQALGWQPDEAIGKHIKHRGTVIGVVKDFHMLPLKHGIEPLMLRMSDQAWLEYISVKISPEDIPGTLSLLESTIKQYSNFPFEYSFLDDEFDRRYKADLTMGKTVGFFTILSILIASIGLFGLVVLALDQRTREIGIRKVMGASTLSLVSTLSQDFLRLVIFGFLAAIPIAWYLTDWWLNDYAYSIDISWWMFALPAFAVFTLAFLTISSQSIKAAMSNPVECLRQE</sequence>
<dbReference type="RefSeq" id="WP_346757190.1">
    <property type="nucleotide sequence ID" value="NZ_JAUJEB010000001.1"/>
</dbReference>
<evidence type="ECO:0000256" key="1">
    <source>
        <dbReference type="ARBA" id="ARBA00004651"/>
    </source>
</evidence>
<evidence type="ECO:0000259" key="8">
    <source>
        <dbReference type="Pfam" id="PF12704"/>
    </source>
</evidence>
<dbReference type="PANTHER" id="PTHR30572:SF18">
    <property type="entry name" value="ABC-TYPE MACROLIDE FAMILY EXPORT SYSTEM PERMEASE COMPONENT 2"/>
    <property type="match status" value="1"/>
</dbReference>
<feature type="transmembrane region" description="Helical" evidence="6">
    <location>
        <begin position="407"/>
        <end position="434"/>
    </location>
</feature>
<dbReference type="Proteomes" id="UP001172083">
    <property type="component" value="Unassembled WGS sequence"/>
</dbReference>
<keyword evidence="3 6" id="KW-0812">Transmembrane</keyword>
<evidence type="ECO:0000256" key="3">
    <source>
        <dbReference type="ARBA" id="ARBA00022692"/>
    </source>
</evidence>
<feature type="transmembrane region" description="Helical" evidence="6">
    <location>
        <begin position="745"/>
        <end position="768"/>
    </location>
</feature>
<feature type="transmembrane region" description="Helical" evidence="6">
    <location>
        <begin position="364"/>
        <end position="386"/>
    </location>
</feature>
<evidence type="ECO:0000259" key="7">
    <source>
        <dbReference type="Pfam" id="PF02687"/>
    </source>
</evidence>
<dbReference type="EMBL" id="JAUJEB010000001">
    <property type="protein sequence ID" value="MDN5211862.1"/>
    <property type="molecule type" value="Genomic_DNA"/>
</dbReference>
<feature type="transmembrane region" description="Helical" evidence="6">
    <location>
        <begin position="830"/>
        <end position="848"/>
    </location>
</feature>
<dbReference type="PANTHER" id="PTHR30572">
    <property type="entry name" value="MEMBRANE COMPONENT OF TRANSPORTER-RELATED"/>
    <property type="match status" value="1"/>
</dbReference>
<gene>
    <name evidence="9" type="ORF">QQ020_07360</name>
</gene>
<feature type="domain" description="ABC3 transporter permease C-terminal" evidence="7">
    <location>
        <begin position="366"/>
        <end position="479"/>
    </location>
</feature>
<name>A0ABT8L492_9BACT</name>
<reference evidence="9" key="1">
    <citation type="submission" date="2023-06" db="EMBL/GenBank/DDBJ databases">
        <title>Genomic of Agaribacillus aureum.</title>
        <authorList>
            <person name="Wang G."/>
        </authorList>
    </citation>
    <scope>NUCLEOTIDE SEQUENCE</scope>
    <source>
        <strain evidence="9">BMA12</strain>
    </source>
</reference>
<comment type="subcellular location">
    <subcellularLocation>
        <location evidence="1">Cell membrane</location>
        <topology evidence="1">Multi-pass membrane protein</topology>
    </subcellularLocation>
</comment>
<feature type="transmembrane region" description="Helical" evidence="6">
    <location>
        <begin position="796"/>
        <end position="815"/>
    </location>
</feature>
<keyword evidence="5 6" id="KW-0472">Membrane</keyword>
<feature type="transmembrane region" description="Helical" evidence="6">
    <location>
        <begin position="454"/>
        <end position="481"/>
    </location>
</feature>
<dbReference type="InterPro" id="IPR003838">
    <property type="entry name" value="ABC3_permease_C"/>
</dbReference>
<dbReference type="Pfam" id="PF02687">
    <property type="entry name" value="FtsX"/>
    <property type="match status" value="2"/>
</dbReference>
<feature type="domain" description="ABC3 transporter permease C-terminal" evidence="7">
    <location>
        <begin position="747"/>
        <end position="858"/>
    </location>
</feature>
<keyword evidence="4 6" id="KW-1133">Transmembrane helix</keyword>
<accession>A0ABT8L492</accession>
<evidence type="ECO:0000256" key="4">
    <source>
        <dbReference type="ARBA" id="ARBA00022989"/>
    </source>
</evidence>
<evidence type="ECO:0000256" key="5">
    <source>
        <dbReference type="ARBA" id="ARBA00023136"/>
    </source>
</evidence>
<keyword evidence="2" id="KW-1003">Cell membrane</keyword>
<dbReference type="NCBIfam" id="NF038404">
    <property type="entry name" value="perm_prefix_2"/>
    <property type="match status" value="1"/>
</dbReference>
<dbReference type="Pfam" id="PF12704">
    <property type="entry name" value="MacB_PCD"/>
    <property type="match status" value="1"/>
</dbReference>
<dbReference type="InterPro" id="IPR025857">
    <property type="entry name" value="MacB_PCD"/>
</dbReference>
<evidence type="ECO:0000313" key="10">
    <source>
        <dbReference type="Proteomes" id="UP001172083"/>
    </source>
</evidence>
<evidence type="ECO:0000256" key="6">
    <source>
        <dbReference type="SAM" id="Phobius"/>
    </source>
</evidence>
<dbReference type="InterPro" id="IPR050250">
    <property type="entry name" value="Macrolide_Exporter_MacB"/>
</dbReference>
<evidence type="ECO:0000313" key="9">
    <source>
        <dbReference type="EMBL" id="MDN5211862.1"/>
    </source>
</evidence>
<organism evidence="9 10">
    <name type="scientific">Agaribacillus aureus</name>
    <dbReference type="NCBI Taxonomy" id="3051825"/>
    <lineage>
        <taxon>Bacteria</taxon>
        <taxon>Pseudomonadati</taxon>
        <taxon>Bacteroidota</taxon>
        <taxon>Cytophagia</taxon>
        <taxon>Cytophagales</taxon>
        <taxon>Splendidivirgaceae</taxon>
        <taxon>Agaribacillus</taxon>
    </lineage>
</organism>
<feature type="transmembrane region" description="Helical" evidence="6">
    <location>
        <begin position="97"/>
        <end position="117"/>
    </location>
</feature>
<keyword evidence="10" id="KW-1185">Reference proteome</keyword>
<feature type="transmembrane region" description="Helical" evidence="6">
    <location>
        <begin position="502"/>
        <end position="524"/>
    </location>
</feature>